<name>A0A0G3ZAT2_9METZ</name>
<accession>A0A0G3ZAT2</accession>
<feature type="transmembrane region" description="Helical" evidence="1">
    <location>
        <begin position="6"/>
        <end position="26"/>
    </location>
</feature>
<evidence type="ECO:0000313" key="2">
    <source>
        <dbReference type="EMBL" id="AKM54869.1"/>
    </source>
</evidence>
<keyword evidence="1" id="KW-0472">Membrane</keyword>
<sequence>MPHLDTTTYMHSMITFWLTLTTLLLWNTKTQYTYYKKMKMMKEANENK</sequence>
<dbReference type="EMBL" id="KR709158">
    <property type="protein sequence ID" value="AKM54869.1"/>
    <property type="molecule type" value="Genomic_DNA"/>
</dbReference>
<evidence type="ECO:0000256" key="1">
    <source>
        <dbReference type="SAM" id="Phobius"/>
    </source>
</evidence>
<reference evidence="2" key="1">
    <citation type="journal article" date="2015" name="Genome Announc.">
        <title>Mitochondrial Genome Sequence of the Glass Sponge Oopsacas minuta.</title>
        <authorList>
            <person name="Jourda C."/>
            <person name="Santini S."/>
            <person name="Rocher C."/>
            <person name="Le Bivic A."/>
            <person name="Claverie J.M."/>
        </authorList>
    </citation>
    <scope>NUCLEOTIDE SEQUENCE</scope>
</reference>
<organism evidence="2">
    <name type="scientific">Oopsacas minuta</name>
    <dbReference type="NCBI Taxonomy" id="111878"/>
    <lineage>
        <taxon>Eukaryota</taxon>
        <taxon>Metazoa</taxon>
        <taxon>Porifera</taxon>
        <taxon>Hexactinellida</taxon>
        <taxon>Hexasterophora</taxon>
        <taxon>Lyssacinosida</taxon>
        <taxon>Leucopsacidae</taxon>
        <taxon>Oopsacas</taxon>
    </lineage>
</organism>
<dbReference type="AlphaFoldDB" id="A0A0G3ZAT2"/>
<gene>
    <name evidence="2" type="primary">atp8</name>
    <name evidence="2" type="ORF">MtOm_00007</name>
</gene>
<dbReference type="GeneID" id="24703339"/>
<keyword evidence="2" id="KW-0496">Mitochondrion</keyword>
<protein>
    <submittedName>
        <fullName evidence="2">ATP synthase F0 subunit 8</fullName>
    </submittedName>
</protein>
<proteinExistence type="predicted"/>
<keyword evidence="1" id="KW-0812">Transmembrane</keyword>
<dbReference type="RefSeq" id="YP_009154241.1">
    <property type="nucleotide sequence ID" value="NC_027419.1"/>
</dbReference>
<geneLocation type="mitochondrion" evidence="2"/>
<keyword evidence="1" id="KW-1133">Transmembrane helix</keyword>